<dbReference type="Pfam" id="PF04084">
    <property type="entry name" value="RecA-like_ORC2"/>
    <property type="match status" value="1"/>
</dbReference>
<evidence type="ECO:0000259" key="7">
    <source>
        <dbReference type="Pfam" id="PF04084"/>
    </source>
</evidence>
<comment type="subcellular location">
    <subcellularLocation>
        <location evidence="1 5">Nucleus</location>
    </subcellularLocation>
</comment>
<keyword evidence="3 5" id="KW-0235">DNA replication</keyword>
<feature type="domain" description="Origin recognition complex subunit 2 winged-helix" evidence="8">
    <location>
        <begin position="396"/>
        <end position="454"/>
    </location>
</feature>
<dbReference type="OrthoDB" id="346673at2759"/>
<feature type="compositionally biased region" description="Acidic residues" evidence="6">
    <location>
        <begin position="16"/>
        <end position="44"/>
    </location>
</feature>
<evidence type="ECO:0000256" key="5">
    <source>
        <dbReference type="RuleBase" id="RU368084"/>
    </source>
</evidence>
<protein>
    <recommendedName>
        <fullName evidence="5">Origin recognition complex subunit 2</fullName>
    </recommendedName>
</protein>
<feature type="domain" description="Origin recognition complex subunit 2 RecA-like" evidence="7">
    <location>
        <begin position="128"/>
        <end position="308"/>
    </location>
</feature>
<evidence type="ECO:0000256" key="2">
    <source>
        <dbReference type="ARBA" id="ARBA00007421"/>
    </source>
</evidence>
<comment type="similarity">
    <text evidence="2 5">Belongs to the ORC2 family.</text>
</comment>
<dbReference type="InterPro" id="IPR056772">
    <property type="entry name" value="RecA-like_ORC2"/>
</dbReference>
<keyword evidence="10" id="KW-1185">Reference proteome</keyword>
<gene>
    <name evidence="9" type="ORF">H0H81_000062</name>
</gene>
<evidence type="ECO:0000256" key="6">
    <source>
        <dbReference type="SAM" id="MobiDB-lite"/>
    </source>
</evidence>
<accession>A0A9P7KPJ5</accession>
<evidence type="ECO:0000256" key="4">
    <source>
        <dbReference type="ARBA" id="ARBA00023242"/>
    </source>
</evidence>
<name>A0A9P7KPJ5_9AGAR</name>
<evidence type="ECO:0000313" key="10">
    <source>
        <dbReference type="Proteomes" id="UP000717328"/>
    </source>
</evidence>
<dbReference type="Pfam" id="PF24882">
    <property type="entry name" value="WHD_ORC2"/>
    <property type="match status" value="1"/>
</dbReference>
<dbReference type="GO" id="GO:0003688">
    <property type="term" value="F:DNA replication origin binding"/>
    <property type="evidence" value="ECO:0007669"/>
    <property type="project" value="UniProtKB-UniRule"/>
</dbReference>
<dbReference type="PANTHER" id="PTHR14052">
    <property type="entry name" value="ORIGIN RECOGNITION COMPLEX SUBUNIT 2"/>
    <property type="match status" value="1"/>
</dbReference>
<dbReference type="GO" id="GO:0006260">
    <property type="term" value="P:DNA replication"/>
    <property type="evidence" value="ECO:0007669"/>
    <property type="project" value="UniProtKB-UniRule"/>
</dbReference>
<reference evidence="9" key="1">
    <citation type="submission" date="2021-02" db="EMBL/GenBank/DDBJ databases">
        <authorList>
            <person name="Nieuwenhuis M."/>
            <person name="Van De Peppel L.J.J."/>
        </authorList>
    </citation>
    <scope>NUCLEOTIDE SEQUENCE</scope>
    <source>
        <strain evidence="9">D49</strain>
    </source>
</reference>
<organism evidence="9 10">
    <name type="scientific">Sphagnurus paluster</name>
    <dbReference type="NCBI Taxonomy" id="117069"/>
    <lineage>
        <taxon>Eukaryota</taxon>
        <taxon>Fungi</taxon>
        <taxon>Dikarya</taxon>
        <taxon>Basidiomycota</taxon>
        <taxon>Agaricomycotina</taxon>
        <taxon>Agaricomycetes</taxon>
        <taxon>Agaricomycetidae</taxon>
        <taxon>Agaricales</taxon>
        <taxon>Tricholomatineae</taxon>
        <taxon>Lyophyllaceae</taxon>
        <taxon>Sphagnurus</taxon>
    </lineage>
</organism>
<dbReference type="Proteomes" id="UP000717328">
    <property type="component" value="Unassembled WGS sequence"/>
</dbReference>
<evidence type="ECO:0000259" key="8">
    <source>
        <dbReference type="Pfam" id="PF24882"/>
    </source>
</evidence>
<proteinExistence type="inferred from homology"/>
<dbReference type="GO" id="GO:0005664">
    <property type="term" value="C:nuclear origin of replication recognition complex"/>
    <property type="evidence" value="ECO:0007669"/>
    <property type="project" value="UniProtKB-UniRule"/>
</dbReference>
<dbReference type="AlphaFoldDB" id="A0A9P7KPJ5"/>
<dbReference type="PANTHER" id="PTHR14052:SF0">
    <property type="entry name" value="ORIGIN RECOGNITION COMPLEX SUBUNIT 2"/>
    <property type="match status" value="1"/>
</dbReference>
<feature type="non-terminal residue" evidence="9">
    <location>
        <position position="1"/>
    </location>
</feature>
<dbReference type="EMBL" id="JABCKI010000005">
    <property type="protein sequence ID" value="KAG5654541.1"/>
    <property type="molecule type" value="Genomic_DNA"/>
</dbReference>
<comment type="caution">
    <text evidence="9">The sequence shown here is derived from an EMBL/GenBank/DDBJ whole genome shotgun (WGS) entry which is preliminary data.</text>
</comment>
<comment type="subunit">
    <text evidence="5">Component of the origin recognition complex (ORC).</text>
</comment>
<comment type="function">
    <text evidence="5">Component of the origin recognition complex (ORC) that binds origins of replication. DNA-binding is ATP-dependent. ORC is required to assemble the pre-replication complex necessary to initiate DNA replication.</text>
</comment>
<dbReference type="InterPro" id="IPR007220">
    <property type="entry name" value="ORC2"/>
</dbReference>
<feature type="region of interest" description="Disordered" evidence="6">
    <location>
        <begin position="1"/>
        <end position="62"/>
    </location>
</feature>
<evidence type="ECO:0000256" key="1">
    <source>
        <dbReference type="ARBA" id="ARBA00004123"/>
    </source>
</evidence>
<sequence length="467" mass="50420">TKHLVFPTTMRHLGDDDGISSSEDEEEQEENDLIEEESDGDDLFEASPARGKRKAGPVEEDQPRNLIVETAFDAYFTHATTRARTSTNVFSSLVPPLTAEEYTEAIASASQGPSLPPIQSSLLSDSSRALLFSRFMRELAEGFNLLMYGFGSKRAVLNQFATSACAKVGHVVVANGFQPEFTLKDLLGSIEQVPGLVAYADLPSTTPETQSRRIYDFFASKAKRDLYLIIHNIDAAPLRAPKAKSCLSLLALNPRIHIVASVDHINAPLLFSASESLARKPSVTSSSQNPAPIPTQPARGFAWLWHDLTTLAPYDFELAYADRTSLSGAHGGGPRKKADATAHAGASTMSETAALHILASVTQKAQKLFALIGRAQLAGIEDAHADGTAPTEREMAQFGMGYDMVFASARDNFIATNDTALRSLLGEFRDHGLVQAAQGTTGSGEVLWIPLRKDRLTSVLSSLNIDS</sequence>
<reference evidence="9" key="2">
    <citation type="submission" date="2021-10" db="EMBL/GenBank/DDBJ databases">
        <title>Phylogenomics reveals ancestral predisposition of the termite-cultivated fungus Termitomyces towards a domesticated lifestyle.</title>
        <authorList>
            <person name="Auxier B."/>
            <person name="Grum-Grzhimaylo A."/>
            <person name="Cardenas M.E."/>
            <person name="Lodge J.D."/>
            <person name="Laessoe T."/>
            <person name="Pedersen O."/>
            <person name="Smith M.E."/>
            <person name="Kuyper T.W."/>
            <person name="Franco-Molano E.A."/>
            <person name="Baroni T.J."/>
            <person name="Aanen D.K."/>
        </authorList>
    </citation>
    <scope>NUCLEOTIDE SEQUENCE</scope>
    <source>
        <strain evidence="9">D49</strain>
    </source>
</reference>
<evidence type="ECO:0000313" key="9">
    <source>
        <dbReference type="EMBL" id="KAG5654541.1"/>
    </source>
</evidence>
<keyword evidence="4 5" id="KW-0539">Nucleus</keyword>
<dbReference type="InterPro" id="IPR056773">
    <property type="entry name" value="WHD_ORC2"/>
</dbReference>
<evidence type="ECO:0000256" key="3">
    <source>
        <dbReference type="ARBA" id="ARBA00022705"/>
    </source>
</evidence>